<dbReference type="Pfam" id="PF18962">
    <property type="entry name" value="Por_Secre_tail"/>
    <property type="match status" value="1"/>
</dbReference>
<dbReference type="RefSeq" id="WP_187658916.1">
    <property type="nucleotide sequence ID" value="NZ_JACTAB010000001.1"/>
</dbReference>
<keyword evidence="1 2" id="KW-0732">Signal</keyword>
<feature type="domain" description="Secretion system C-terminal sorting" evidence="3">
    <location>
        <begin position="182"/>
        <end position="252"/>
    </location>
</feature>
<organism evidence="4 5">
    <name type="scientific">Flavobacterium buctense</name>
    <dbReference type="NCBI Taxonomy" id="1648146"/>
    <lineage>
        <taxon>Bacteria</taxon>
        <taxon>Pseudomonadati</taxon>
        <taxon>Bacteroidota</taxon>
        <taxon>Flavobacteriia</taxon>
        <taxon>Flavobacteriales</taxon>
        <taxon>Flavobacteriaceae</taxon>
        <taxon>Flavobacterium</taxon>
    </lineage>
</organism>
<dbReference type="InterPro" id="IPR026444">
    <property type="entry name" value="Secre_tail"/>
</dbReference>
<sequence length="253" mass="26972">MKKITLLLLALPLFGWSQSKISNTVSVSNISANILLNNDTQTATLTIVGPSDRWLACQFGQFAGGMEADSDVVYYNGTILVDATHNGIGSAPTADAQNNWTVTSNTVTTGVRTIVATRAFNSPDATDFDFVYSNSTIGIAIAHGNSSSFSLAYHGAGNRVSNTSVAFTTLGVEDFSLNASQIFPNPSNGNFTINTRTALEQVSIYTITGNFVKSIKVDSANATQINIEGLSAGVYLIELQNTAQKVWKKIIIE</sequence>
<gene>
    <name evidence="4" type="ORF">WMW71_00265</name>
</gene>
<protein>
    <submittedName>
        <fullName evidence="4">T9SS type A sorting domain-containing protein</fullName>
    </submittedName>
</protein>
<evidence type="ECO:0000259" key="3">
    <source>
        <dbReference type="Pfam" id="PF18962"/>
    </source>
</evidence>
<dbReference type="CDD" id="cd09631">
    <property type="entry name" value="DOMON_DOH"/>
    <property type="match status" value="1"/>
</dbReference>
<feature type="signal peptide" evidence="2">
    <location>
        <begin position="1"/>
        <end position="22"/>
    </location>
</feature>
<dbReference type="Proteomes" id="UP001491349">
    <property type="component" value="Unassembled WGS sequence"/>
</dbReference>
<keyword evidence="5" id="KW-1185">Reference proteome</keyword>
<dbReference type="NCBIfam" id="TIGR04183">
    <property type="entry name" value="Por_Secre_tail"/>
    <property type="match status" value="1"/>
</dbReference>
<evidence type="ECO:0000256" key="1">
    <source>
        <dbReference type="ARBA" id="ARBA00022729"/>
    </source>
</evidence>
<evidence type="ECO:0000313" key="5">
    <source>
        <dbReference type="Proteomes" id="UP001491349"/>
    </source>
</evidence>
<evidence type="ECO:0000313" key="4">
    <source>
        <dbReference type="EMBL" id="MEK8178757.1"/>
    </source>
</evidence>
<evidence type="ECO:0000256" key="2">
    <source>
        <dbReference type="SAM" id="SignalP"/>
    </source>
</evidence>
<reference evidence="4 5" key="1">
    <citation type="submission" date="2024-04" db="EMBL/GenBank/DDBJ databases">
        <title>draft genome sequnece of Flavobacterium buctense JCM 30750.</title>
        <authorList>
            <person name="Kim D.-U."/>
        </authorList>
    </citation>
    <scope>NUCLEOTIDE SEQUENCE [LARGE SCALE GENOMIC DNA]</scope>
    <source>
        <strain evidence="4 5">JCM 30750</strain>
    </source>
</reference>
<name>A0ABU9DZM8_9FLAO</name>
<feature type="chain" id="PRO_5046552838" evidence="2">
    <location>
        <begin position="23"/>
        <end position="253"/>
    </location>
</feature>
<accession>A0ABU9DZM8</accession>
<comment type="caution">
    <text evidence="4">The sequence shown here is derived from an EMBL/GenBank/DDBJ whole genome shotgun (WGS) entry which is preliminary data.</text>
</comment>
<proteinExistence type="predicted"/>
<dbReference type="InterPro" id="IPR045266">
    <property type="entry name" value="DOH_DOMON"/>
</dbReference>
<dbReference type="EMBL" id="JBBPCB010000001">
    <property type="protein sequence ID" value="MEK8178757.1"/>
    <property type="molecule type" value="Genomic_DNA"/>
</dbReference>